<dbReference type="Proteomes" id="UP000010552">
    <property type="component" value="Unassembled WGS sequence"/>
</dbReference>
<organism evidence="2 3">
    <name type="scientific">Pteropus alecto</name>
    <name type="common">Black flying fox</name>
    <dbReference type="NCBI Taxonomy" id="9402"/>
    <lineage>
        <taxon>Eukaryota</taxon>
        <taxon>Metazoa</taxon>
        <taxon>Chordata</taxon>
        <taxon>Craniata</taxon>
        <taxon>Vertebrata</taxon>
        <taxon>Euteleostomi</taxon>
        <taxon>Mammalia</taxon>
        <taxon>Eutheria</taxon>
        <taxon>Laurasiatheria</taxon>
        <taxon>Chiroptera</taxon>
        <taxon>Yinpterochiroptera</taxon>
        <taxon>Pteropodoidea</taxon>
        <taxon>Pteropodidae</taxon>
        <taxon>Pteropodinae</taxon>
        <taxon>Pteropus</taxon>
    </lineage>
</organism>
<evidence type="ECO:0000313" key="2">
    <source>
        <dbReference type="EMBL" id="ELK08191.1"/>
    </source>
</evidence>
<sequence length="85" mass="9066">MLQEFPQRTERGGAVSERASQGTLGLGLAHQWKFTKPLGSEATGFGSKGQGELTLCCGPFHKGQPRPLPCVRSCIPDPAAELDQT</sequence>
<name>L5KBM5_PTEAL</name>
<feature type="region of interest" description="Disordered" evidence="1">
    <location>
        <begin position="1"/>
        <end position="22"/>
    </location>
</feature>
<evidence type="ECO:0000256" key="1">
    <source>
        <dbReference type="SAM" id="MobiDB-lite"/>
    </source>
</evidence>
<reference evidence="3" key="1">
    <citation type="journal article" date="2013" name="Science">
        <title>Comparative analysis of bat genomes provides insight into the evolution of flight and immunity.</title>
        <authorList>
            <person name="Zhang G."/>
            <person name="Cowled C."/>
            <person name="Shi Z."/>
            <person name="Huang Z."/>
            <person name="Bishop-Lilly K.A."/>
            <person name="Fang X."/>
            <person name="Wynne J.W."/>
            <person name="Xiong Z."/>
            <person name="Baker M.L."/>
            <person name="Zhao W."/>
            <person name="Tachedjian M."/>
            <person name="Zhu Y."/>
            <person name="Zhou P."/>
            <person name="Jiang X."/>
            <person name="Ng J."/>
            <person name="Yang L."/>
            <person name="Wu L."/>
            <person name="Xiao J."/>
            <person name="Feng Y."/>
            <person name="Chen Y."/>
            <person name="Sun X."/>
            <person name="Zhang Y."/>
            <person name="Marsh G.A."/>
            <person name="Crameri G."/>
            <person name="Broder C.C."/>
            <person name="Frey K.G."/>
            <person name="Wang L.F."/>
            <person name="Wang J."/>
        </authorList>
    </citation>
    <scope>NUCLEOTIDE SEQUENCE [LARGE SCALE GENOMIC DNA]</scope>
</reference>
<keyword evidence="3" id="KW-1185">Reference proteome</keyword>
<evidence type="ECO:0000313" key="3">
    <source>
        <dbReference type="Proteomes" id="UP000010552"/>
    </source>
</evidence>
<gene>
    <name evidence="2" type="ORF">PAL_GLEAN10009785</name>
</gene>
<proteinExistence type="predicted"/>
<dbReference type="EMBL" id="KB030911">
    <property type="protein sequence ID" value="ELK08191.1"/>
    <property type="molecule type" value="Genomic_DNA"/>
</dbReference>
<dbReference type="AlphaFoldDB" id="L5KBM5"/>
<dbReference type="InParanoid" id="L5KBM5"/>
<protein>
    <submittedName>
        <fullName evidence="2">Uncharacterized protein</fullName>
    </submittedName>
</protein>
<accession>L5KBM5</accession>